<evidence type="ECO:0000313" key="2">
    <source>
        <dbReference type="Proteomes" id="UP000037643"/>
    </source>
</evidence>
<dbReference type="RefSeq" id="WP_201784032.1">
    <property type="nucleotide sequence ID" value="NZ_LMVG01000001.1"/>
</dbReference>
<keyword evidence="2" id="KW-1185">Reference proteome</keyword>
<dbReference type="AlphaFoldDB" id="A0A0G3X8U7"/>
<dbReference type="KEGG" id="amx:AM2010_944"/>
<dbReference type="PATRIC" id="fig|543877.4.peg.954"/>
<organism evidence="1 2">
    <name type="scientific">Pelagerythrobacter marensis</name>
    <dbReference type="NCBI Taxonomy" id="543877"/>
    <lineage>
        <taxon>Bacteria</taxon>
        <taxon>Pseudomonadati</taxon>
        <taxon>Pseudomonadota</taxon>
        <taxon>Alphaproteobacteria</taxon>
        <taxon>Sphingomonadales</taxon>
        <taxon>Erythrobacteraceae</taxon>
        <taxon>Pelagerythrobacter</taxon>
    </lineage>
</organism>
<protein>
    <recommendedName>
        <fullName evidence="3">Phosphoenolpyruvate protein kinase</fullName>
    </recommendedName>
</protein>
<reference evidence="1 2" key="1">
    <citation type="submission" date="2015-06" db="EMBL/GenBank/DDBJ databases">
        <authorList>
            <person name="Kim K.M."/>
        </authorList>
    </citation>
    <scope>NUCLEOTIDE SEQUENCE [LARGE SCALE GENOMIC DNA]</scope>
    <source>
        <strain evidence="1 2">KCTC 22370</strain>
    </source>
</reference>
<dbReference type="Proteomes" id="UP000037643">
    <property type="component" value="Chromosome"/>
</dbReference>
<dbReference type="InterPro" id="IPR047700">
    <property type="entry name" value="NrtS-like"/>
</dbReference>
<dbReference type="EMBL" id="CP011805">
    <property type="protein sequence ID" value="AKM07021.1"/>
    <property type="molecule type" value="Genomic_DNA"/>
</dbReference>
<sequence>MSPRRMSLIDALLLRATIHRAAKVGVIVGTLLILLNHGDAILQGQFPAWWKVVLTYLVPYSVSSYSTAVLMHDLSVAGLPPERAI</sequence>
<name>A0A0G3X8U7_9SPHN</name>
<evidence type="ECO:0008006" key="3">
    <source>
        <dbReference type="Google" id="ProtNLM"/>
    </source>
</evidence>
<proteinExistence type="predicted"/>
<dbReference type="NCBIfam" id="NF038050">
    <property type="entry name" value="NrtS"/>
    <property type="match status" value="1"/>
</dbReference>
<dbReference type="STRING" id="543877.AM2010_944"/>
<evidence type="ECO:0000313" key="1">
    <source>
        <dbReference type="EMBL" id="AKM07021.1"/>
    </source>
</evidence>
<accession>A0A0G3X8U7</accession>
<gene>
    <name evidence="1" type="ORF">AM2010_944</name>
</gene>